<evidence type="ECO:0000256" key="7">
    <source>
        <dbReference type="ARBA" id="ARBA00023239"/>
    </source>
</evidence>
<dbReference type="OrthoDB" id="119745at2"/>
<keyword evidence="3" id="KW-0227">DNA damage</keyword>
<evidence type="ECO:0000256" key="2">
    <source>
        <dbReference type="ARBA" id="ARBA00022670"/>
    </source>
</evidence>
<dbReference type="EC" id="3.4.-.-" evidence="8"/>
<evidence type="ECO:0000256" key="1">
    <source>
        <dbReference type="ARBA" id="ARBA00008136"/>
    </source>
</evidence>
<keyword evidence="4 8" id="KW-0378">Hydrolase</keyword>
<evidence type="ECO:0000256" key="9">
    <source>
        <dbReference type="SAM" id="MobiDB-lite"/>
    </source>
</evidence>
<dbReference type="Pfam" id="PF02586">
    <property type="entry name" value="SRAP"/>
    <property type="match status" value="1"/>
</dbReference>
<sequence>MSPRFEMHEDWAHLTAWAGVVSSLATVTSIKSMASFKSSSARSRFHPVIRISPRTGHREIVWMREGLIPSYACDDRGAEHRSEAHAEAMTCDSCFRSAFLRRRCLIPASVLNEQRHLGTDIEQQCSFALESGELFAIAGVWETWTNDQGHAIQSFAVVTTLVTPVLRTLFDRMPVILTDSTDQERWLRASKEHEQPPVDLMHPLTSAQLRHWKMVPGPVDMQLDMSPHATNIHSSSPRTSSPSEP</sequence>
<dbReference type="PANTHER" id="PTHR13604">
    <property type="entry name" value="DC12-RELATED"/>
    <property type="match status" value="1"/>
</dbReference>
<dbReference type="GO" id="GO:0003697">
    <property type="term" value="F:single-stranded DNA binding"/>
    <property type="evidence" value="ECO:0007669"/>
    <property type="project" value="InterPro"/>
</dbReference>
<feature type="region of interest" description="Disordered" evidence="9">
    <location>
        <begin position="223"/>
        <end position="245"/>
    </location>
</feature>
<keyword evidence="7" id="KW-0456">Lyase</keyword>
<dbReference type="AlphaFoldDB" id="A0A1H4JBX6"/>
<dbReference type="Gene3D" id="3.90.1680.10">
    <property type="entry name" value="SOS response associated peptidase-like"/>
    <property type="match status" value="1"/>
</dbReference>
<name>A0A1H4JBX6_9BACT</name>
<keyword evidence="5" id="KW-0190">Covalent protein-DNA linkage</keyword>
<evidence type="ECO:0000256" key="6">
    <source>
        <dbReference type="ARBA" id="ARBA00023125"/>
    </source>
</evidence>
<evidence type="ECO:0000256" key="3">
    <source>
        <dbReference type="ARBA" id="ARBA00022763"/>
    </source>
</evidence>
<dbReference type="GO" id="GO:0016829">
    <property type="term" value="F:lyase activity"/>
    <property type="evidence" value="ECO:0007669"/>
    <property type="project" value="UniProtKB-KW"/>
</dbReference>
<protein>
    <recommendedName>
        <fullName evidence="8">Abasic site processing protein</fullName>
        <ecNumber evidence="8">3.4.-.-</ecNumber>
    </recommendedName>
</protein>
<evidence type="ECO:0000256" key="5">
    <source>
        <dbReference type="ARBA" id="ARBA00023124"/>
    </source>
</evidence>
<dbReference type="PANTHER" id="PTHR13604:SF0">
    <property type="entry name" value="ABASIC SITE PROCESSING PROTEIN HMCES"/>
    <property type="match status" value="1"/>
</dbReference>
<dbReference type="InterPro" id="IPR036590">
    <property type="entry name" value="SRAP-like"/>
</dbReference>
<organism evidence="10 11">
    <name type="scientific">Terriglobus roseus</name>
    <dbReference type="NCBI Taxonomy" id="392734"/>
    <lineage>
        <taxon>Bacteria</taxon>
        <taxon>Pseudomonadati</taxon>
        <taxon>Acidobacteriota</taxon>
        <taxon>Terriglobia</taxon>
        <taxon>Terriglobales</taxon>
        <taxon>Acidobacteriaceae</taxon>
        <taxon>Terriglobus</taxon>
    </lineage>
</organism>
<proteinExistence type="inferred from homology"/>
<evidence type="ECO:0000256" key="8">
    <source>
        <dbReference type="RuleBase" id="RU364100"/>
    </source>
</evidence>
<keyword evidence="6" id="KW-0238">DNA-binding</keyword>
<dbReference type="GO" id="GO:0106300">
    <property type="term" value="P:protein-DNA covalent cross-linking repair"/>
    <property type="evidence" value="ECO:0007669"/>
    <property type="project" value="InterPro"/>
</dbReference>
<keyword evidence="2 8" id="KW-0645">Protease</keyword>
<evidence type="ECO:0000313" key="11">
    <source>
        <dbReference type="Proteomes" id="UP000182409"/>
    </source>
</evidence>
<dbReference type="SUPFAM" id="SSF143081">
    <property type="entry name" value="BB1717-like"/>
    <property type="match status" value="1"/>
</dbReference>
<gene>
    <name evidence="10" type="ORF">SAMN05443244_0503</name>
</gene>
<dbReference type="GO" id="GO:0008233">
    <property type="term" value="F:peptidase activity"/>
    <property type="evidence" value="ECO:0007669"/>
    <property type="project" value="UniProtKB-KW"/>
</dbReference>
<evidence type="ECO:0000313" key="10">
    <source>
        <dbReference type="EMBL" id="SEB43627.1"/>
    </source>
</evidence>
<dbReference type="GO" id="GO:0006508">
    <property type="term" value="P:proteolysis"/>
    <property type="evidence" value="ECO:0007669"/>
    <property type="project" value="UniProtKB-KW"/>
</dbReference>
<dbReference type="EMBL" id="FNSD01000001">
    <property type="protein sequence ID" value="SEB43627.1"/>
    <property type="molecule type" value="Genomic_DNA"/>
</dbReference>
<dbReference type="InterPro" id="IPR003738">
    <property type="entry name" value="SRAP"/>
</dbReference>
<accession>A0A1H4JBX6</accession>
<feature type="compositionally biased region" description="Low complexity" evidence="9">
    <location>
        <begin position="234"/>
        <end position="245"/>
    </location>
</feature>
<comment type="similarity">
    <text evidence="1 8">Belongs to the SOS response-associated peptidase family.</text>
</comment>
<dbReference type="RefSeq" id="WP_074652197.1">
    <property type="nucleotide sequence ID" value="NZ_FNSD01000001.1"/>
</dbReference>
<dbReference type="Proteomes" id="UP000182409">
    <property type="component" value="Unassembled WGS sequence"/>
</dbReference>
<reference evidence="10 11" key="1">
    <citation type="submission" date="2016-10" db="EMBL/GenBank/DDBJ databases">
        <authorList>
            <person name="de Groot N.N."/>
        </authorList>
    </citation>
    <scope>NUCLEOTIDE SEQUENCE [LARGE SCALE GENOMIC DNA]</scope>
    <source>
        <strain evidence="10 11">AB35.6</strain>
    </source>
</reference>
<evidence type="ECO:0000256" key="4">
    <source>
        <dbReference type="ARBA" id="ARBA00022801"/>
    </source>
</evidence>